<comment type="caution">
    <text evidence="2">The sequence shown here is derived from an EMBL/GenBank/DDBJ whole genome shotgun (WGS) entry which is preliminary data.</text>
</comment>
<organism evidence="2 3">
    <name type="scientific">Neptunitalea chrysea</name>
    <dbReference type="NCBI Taxonomy" id="1647581"/>
    <lineage>
        <taxon>Bacteria</taxon>
        <taxon>Pseudomonadati</taxon>
        <taxon>Bacteroidota</taxon>
        <taxon>Flavobacteriia</taxon>
        <taxon>Flavobacteriales</taxon>
        <taxon>Flavobacteriaceae</taxon>
        <taxon>Neptunitalea</taxon>
    </lineage>
</organism>
<dbReference type="RefSeq" id="WP_281756495.1">
    <property type="nucleotide sequence ID" value="NZ_BRVP01000035.1"/>
</dbReference>
<gene>
    <name evidence="2" type="ORF">NBRC110019_31580</name>
</gene>
<dbReference type="AlphaFoldDB" id="A0A9W6B948"/>
<accession>A0A9W6B948</accession>
<evidence type="ECO:0000256" key="1">
    <source>
        <dbReference type="SAM" id="SignalP"/>
    </source>
</evidence>
<keyword evidence="1" id="KW-0732">Signal</keyword>
<name>A0A9W6B948_9FLAO</name>
<protein>
    <recommendedName>
        <fullName evidence="4">Alpha-ketoglutarate decarboxylase</fullName>
    </recommendedName>
</protein>
<dbReference type="Proteomes" id="UP001143545">
    <property type="component" value="Unassembled WGS sequence"/>
</dbReference>
<proteinExistence type="predicted"/>
<keyword evidence="3" id="KW-1185">Reference proteome</keyword>
<evidence type="ECO:0008006" key="4">
    <source>
        <dbReference type="Google" id="ProtNLM"/>
    </source>
</evidence>
<sequence>MHKKLFFTIIISFFISLTAYSQTDDDFWEHVSYGGNFGLAFGEGYFSAIVSPSAIYQFKNERIAAGTGMNFAYAKDKDFYKSTIWGPSLIGLYDPIYELQLSGEFEVLNVIQNYEDSYYEDENYWYPAFFVGAGYRTENVTFGIRYDVLYKENKSIYANAWMPFIRIYF</sequence>
<evidence type="ECO:0000313" key="2">
    <source>
        <dbReference type="EMBL" id="GLB54117.1"/>
    </source>
</evidence>
<reference evidence="2" key="1">
    <citation type="submission" date="2022-07" db="EMBL/GenBank/DDBJ databases">
        <title>Taxonomy of Novel Oxalotrophic and Methylotrophic Bacteria.</title>
        <authorList>
            <person name="Sahin N."/>
            <person name="Tani A."/>
        </authorList>
    </citation>
    <scope>NUCLEOTIDE SEQUENCE</scope>
    <source>
        <strain evidence="2">AM327</strain>
    </source>
</reference>
<feature type="signal peptide" evidence="1">
    <location>
        <begin position="1"/>
        <end position="21"/>
    </location>
</feature>
<evidence type="ECO:0000313" key="3">
    <source>
        <dbReference type="Proteomes" id="UP001143545"/>
    </source>
</evidence>
<feature type="chain" id="PRO_5040724440" description="Alpha-ketoglutarate decarboxylase" evidence="1">
    <location>
        <begin position="22"/>
        <end position="169"/>
    </location>
</feature>
<dbReference type="EMBL" id="BRVP01000035">
    <property type="protein sequence ID" value="GLB54117.1"/>
    <property type="molecule type" value="Genomic_DNA"/>
</dbReference>